<proteinExistence type="predicted"/>
<sequence>MNQSTSSALATTTDKCRITSQSPLPSTLTDIYRDDVNLAVWQHSLTDNINRCIEKIIIQKPKFRTVMVLTPSNAYEHIANCLDDIEEIHDFCQHITLLVDMFCTLFELECAGLRLKLLDSPMCPRFHVDKVPCRLVTTLHGPATQWLPQEAVNRNKLGSGSNGLSDDCSGLINPTASIEQISCGDIALLKGENWHNNEQAGLVHRSPICAQSEQRLILTLDFMS</sequence>
<gene>
    <name evidence="1" type="ORF">ND2E_1102</name>
</gene>
<dbReference type="RefSeq" id="WP_033091904.1">
    <property type="nucleotide sequence ID" value="NZ_JQED01000003.1"/>
</dbReference>
<evidence type="ECO:0000313" key="1">
    <source>
        <dbReference type="EMBL" id="KGJ95320.1"/>
    </source>
</evidence>
<evidence type="ECO:0008006" key="3">
    <source>
        <dbReference type="Google" id="ProtNLM"/>
    </source>
</evidence>
<comment type="caution">
    <text evidence="1">The sequence shown here is derived from an EMBL/GenBank/DDBJ whole genome shotgun (WGS) entry which is preliminary data.</text>
</comment>
<dbReference type="AlphaFoldDB" id="A0A099KYN7"/>
<name>A0A099KYN7_COLPS</name>
<reference evidence="1 2" key="1">
    <citation type="submission" date="2014-08" db="EMBL/GenBank/DDBJ databases">
        <title>Genomic and Phenotypic Diversity of Colwellia psychrerythraea strains from Disparate Marine Basins.</title>
        <authorList>
            <person name="Techtmann S.M."/>
            <person name="Stelling S.C."/>
            <person name="Utturkar S.M."/>
            <person name="Alshibli N."/>
            <person name="Harris A."/>
            <person name="Brown S.D."/>
            <person name="Hazen T.C."/>
        </authorList>
    </citation>
    <scope>NUCLEOTIDE SEQUENCE [LARGE SCALE GENOMIC DNA]</scope>
    <source>
        <strain evidence="1 2">ND2E</strain>
    </source>
</reference>
<dbReference type="Proteomes" id="UP000029843">
    <property type="component" value="Unassembled WGS sequence"/>
</dbReference>
<dbReference type="Pfam" id="PF08856">
    <property type="entry name" value="DUF1826"/>
    <property type="match status" value="1"/>
</dbReference>
<organism evidence="1 2">
    <name type="scientific">Colwellia psychrerythraea</name>
    <name type="common">Vibrio psychroerythus</name>
    <dbReference type="NCBI Taxonomy" id="28229"/>
    <lineage>
        <taxon>Bacteria</taxon>
        <taxon>Pseudomonadati</taxon>
        <taxon>Pseudomonadota</taxon>
        <taxon>Gammaproteobacteria</taxon>
        <taxon>Alteromonadales</taxon>
        <taxon>Colwelliaceae</taxon>
        <taxon>Colwellia</taxon>
    </lineage>
</organism>
<dbReference type="EMBL" id="JQED01000003">
    <property type="protein sequence ID" value="KGJ95320.1"/>
    <property type="molecule type" value="Genomic_DNA"/>
</dbReference>
<evidence type="ECO:0000313" key="2">
    <source>
        <dbReference type="Proteomes" id="UP000029843"/>
    </source>
</evidence>
<protein>
    <recommendedName>
        <fullName evidence="3">Succinylglutamate desuccinylase</fullName>
    </recommendedName>
</protein>
<dbReference type="InterPro" id="IPR014955">
    <property type="entry name" value="DUF1826"/>
</dbReference>
<dbReference type="PATRIC" id="fig|28229.4.peg.90"/>
<accession>A0A099KYN7</accession>